<dbReference type="GO" id="GO:0019343">
    <property type="term" value="P:cysteine biosynthetic process via cystathionine"/>
    <property type="evidence" value="ECO:0007669"/>
    <property type="project" value="TreeGrafter"/>
</dbReference>
<comment type="caution">
    <text evidence="6">The sequence shown here is derived from an EMBL/GenBank/DDBJ whole genome shotgun (WGS) entry which is preliminary data.</text>
</comment>
<dbReference type="GO" id="GO:0004123">
    <property type="term" value="F:cystathionine gamma-lyase activity"/>
    <property type="evidence" value="ECO:0007669"/>
    <property type="project" value="TreeGrafter"/>
</dbReference>
<dbReference type="PANTHER" id="PTHR11808">
    <property type="entry name" value="TRANS-SULFURATION ENZYME FAMILY MEMBER"/>
    <property type="match status" value="1"/>
</dbReference>
<gene>
    <name evidence="6" type="ORF">EQ812_04940</name>
</gene>
<dbReference type="Gene3D" id="3.40.640.10">
    <property type="entry name" value="Type I PLP-dependent aspartate aminotransferase-like (Major domain)"/>
    <property type="match status" value="1"/>
</dbReference>
<dbReference type="PANTHER" id="PTHR11808:SF15">
    <property type="entry name" value="CYSTATHIONINE GAMMA-LYASE"/>
    <property type="match status" value="1"/>
</dbReference>
<keyword evidence="3 4" id="KW-0663">Pyridoxal phosphate</keyword>
<dbReference type="RefSeq" id="WP_002492168.1">
    <property type="nucleotide sequence ID" value="NZ_AP021848.1"/>
</dbReference>
<sequence length="381" mass="41860">MNKKTQMVHGGHTTDTYTGAVTTPIYQTSTYLQDDVGDLRQGYEYSRTANPTRGAIESVIADLEHGKHGFAFGSGMAAVSAVMMLLDKGDHIILNSDVYGGTYRALTKVFTRYGIEVDFVDTSYIENVEQFIKPQTRMLYIETPSNPLLRVTDIKKTAEIAKQHQLISVVDNTFMTPYYQNPLDFGIDIVLHSATKYIGGHSDVVAGLVVTANDELGERIGFISNSTGGVLGPQDSYLLVRGVKTLGLRMEQINRNVTSIIEMLQQHPAVQQVFHPSIKTHLNHDVHLAQASGHTGVVAFEVKDTELAKRVIREAQYFTLAESLGAVESLISVPALMTHASIPADIRAKEGITDGLIRLSIGIEDTEDLVNDLRQALDTIK</sequence>
<organism evidence="6 7">
    <name type="scientific">Staphylococcus lugdunensis</name>
    <dbReference type="NCBI Taxonomy" id="28035"/>
    <lineage>
        <taxon>Bacteria</taxon>
        <taxon>Bacillati</taxon>
        <taxon>Bacillota</taxon>
        <taxon>Bacilli</taxon>
        <taxon>Bacillales</taxon>
        <taxon>Staphylococcaceae</taxon>
        <taxon>Staphylococcus</taxon>
    </lineage>
</organism>
<evidence type="ECO:0000256" key="4">
    <source>
        <dbReference type="PIRSR" id="PIRSR001434-2"/>
    </source>
</evidence>
<dbReference type="PIRSF" id="PIRSF001434">
    <property type="entry name" value="CGS"/>
    <property type="match status" value="1"/>
</dbReference>
<comment type="similarity">
    <text evidence="2 5">Belongs to the trans-sulfuration enzymes family.</text>
</comment>
<dbReference type="AlphaFoldDB" id="A0A4Q9WDF1"/>
<feature type="modified residue" description="N6-(pyridoxal phosphate)lysine" evidence="4">
    <location>
        <position position="196"/>
    </location>
</feature>
<dbReference type="InterPro" id="IPR015424">
    <property type="entry name" value="PyrdxlP-dep_Trfase"/>
</dbReference>
<evidence type="ECO:0000256" key="3">
    <source>
        <dbReference type="ARBA" id="ARBA00022898"/>
    </source>
</evidence>
<dbReference type="InterPro" id="IPR054542">
    <property type="entry name" value="Cys_met_metab_PP"/>
</dbReference>
<dbReference type="GO" id="GO:0009086">
    <property type="term" value="P:methionine biosynthetic process"/>
    <property type="evidence" value="ECO:0007669"/>
    <property type="project" value="UniProtKB-ARBA"/>
</dbReference>
<accession>A0A4Q9WDF1</accession>
<dbReference type="NCBIfam" id="NF005810">
    <property type="entry name" value="PRK07671.1"/>
    <property type="match status" value="1"/>
</dbReference>
<keyword evidence="6" id="KW-0456">Lyase</keyword>
<evidence type="ECO:0000256" key="1">
    <source>
        <dbReference type="ARBA" id="ARBA00001933"/>
    </source>
</evidence>
<evidence type="ECO:0000256" key="2">
    <source>
        <dbReference type="ARBA" id="ARBA00009077"/>
    </source>
</evidence>
<comment type="cofactor">
    <cofactor evidence="1 5">
        <name>pyridoxal 5'-phosphate</name>
        <dbReference type="ChEBI" id="CHEBI:597326"/>
    </cofactor>
</comment>
<dbReference type="CDD" id="cd00614">
    <property type="entry name" value="CGS_like"/>
    <property type="match status" value="1"/>
</dbReference>
<evidence type="ECO:0000313" key="6">
    <source>
        <dbReference type="EMBL" id="TBW72327.1"/>
    </source>
</evidence>
<protein>
    <submittedName>
        <fullName evidence="6">Bifunctional cystathionine gamma-lyase/homocysteine desulfhydrase</fullName>
    </submittedName>
</protein>
<dbReference type="GeneID" id="58090651"/>
<dbReference type="GO" id="GO:0005737">
    <property type="term" value="C:cytoplasm"/>
    <property type="evidence" value="ECO:0007669"/>
    <property type="project" value="TreeGrafter"/>
</dbReference>
<dbReference type="PROSITE" id="PS00868">
    <property type="entry name" value="CYS_MET_METAB_PP"/>
    <property type="match status" value="1"/>
</dbReference>
<dbReference type="FunFam" id="3.40.640.10:FF:000009">
    <property type="entry name" value="Cystathionine gamma-synthase homolog"/>
    <property type="match status" value="1"/>
</dbReference>
<dbReference type="Pfam" id="PF01053">
    <property type="entry name" value="Cys_Met_Meta_PP"/>
    <property type="match status" value="1"/>
</dbReference>
<dbReference type="GO" id="GO:0019346">
    <property type="term" value="P:transsulfuration"/>
    <property type="evidence" value="ECO:0007669"/>
    <property type="project" value="InterPro"/>
</dbReference>
<dbReference type="InterPro" id="IPR015421">
    <property type="entry name" value="PyrdxlP-dep_Trfase_major"/>
</dbReference>
<dbReference type="FunFam" id="3.90.1150.10:FF:000033">
    <property type="entry name" value="Cystathionine gamma-synthase"/>
    <property type="match status" value="1"/>
</dbReference>
<dbReference type="Proteomes" id="UP000293637">
    <property type="component" value="Unassembled WGS sequence"/>
</dbReference>
<name>A0A4Q9WDF1_STALU</name>
<dbReference type="InterPro" id="IPR015422">
    <property type="entry name" value="PyrdxlP-dep_Trfase_small"/>
</dbReference>
<dbReference type="GO" id="GO:0003962">
    <property type="term" value="F:cystathionine gamma-synthase activity"/>
    <property type="evidence" value="ECO:0007669"/>
    <property type="project" value="TreeGrafter"/>
</dbReference>
<dbReference type="SUPFAM" id="SSF53383">
    <property type="entry name" value="PLP-dependent transferases"/>
    <property type="match status" value="1"/>
</dbReference>
<proteinExistence type="inferred from homology"/>
<evidence type="ECO:0000256" key="5">
    <source>
        <dbReference type="RuleBase" id="RU362118"/>
    </source>
</evidence>
<dbReference type="InterPro" id="IPR000277">
    <property type="entry name" value="Cys/Met-Metab_PyrdxlP-dep_enz"/>
</dbReference>
<dbReference type="Gene3D" id="3.90.1150.10">
    <property type="entry name" value="Aspartate Aminotransferase, domain 1"/>
    <property type="match status" value="1"/>
</dbReference>
<dbReference type="GO" id="GO:0030170">
    <property type="term" value="F:pyridoxal phosphate binding"/>
    <property type="evidence" value="ECO:0007669"/>
    <property type="project" value="InterPro"/>
</dbReference>
<dbReference type="EMBL" id="SCHB01000003">
    <property type="protein sequence ID" value="TBW72327.1"/>
    <property type="molecule type" value="Genomic_DNA"/>
</dbReference>
<reference evidence="6 7" key="1">
    <citation type="journal article" date="2019" name="Sci. Transl. Med.">
        <title>Quorum sensing between bacterial species on the skin protects against epidermal injury in atopic dermatitis.</title>
        <authorList>
            <person name="Williams M.R."/>
        </authorList>
    </citation>
    <scope>NUCLEOTIDE SEQUENCE [LARGE SCALE GENOMIC DNA]</scope>
    <source>
        <strain evidence="6 7">E7</strain>
    </source>
</reference>
<evidence type="ECO:0000313" key="7">
    <source>
        <dbReference type="Proteomes" id="UP000293637"/>
    </source>
</evidence>